<gene>
    <name evidence="2" type="ORF">FF125_19770</name>
</gene>
<feature type="domain" description="Alginate export" evidence="1">
    <location>
        <begin position="22"/>
        <end position="337"/>
    </location>
</feature>
<dbReference type="EMBL" id="CP040749">
    <property type="protein sequence ID" value="QCX40566.1"/>
    <property type="molecule type" value="Genomic_DNA"/>
</dbReference>
<sequence length="421" mass="46357">MNKHILLIIGLFFTTCMSAQFSLEGELRPRTEFRNGFGSLIAKDAEPGFGVSTRARLKFGYKTDALNLFISLQDVMVWGENRQILPDDDNNSFAIFQAWADLKLGENVSTKFGRQAIAYDDQRIMGGLDWAQQGRNHDAALLKYKKGSFMFDLGLAFNQDYDNPSGFISSGNIYNTKGYFSYKTMQYLYLKKSGKSLSGSFLALNNGFQEFDEDGETGDGVSNLQTFGTHLEYNKGKFGLAGNLYFQTGKRQGEVDVKGAYLASLDLSLKAGNKVSLGLGAEVISGNDGGAGETGAFFPLYGTNHKFNGFMDYFYVGNHANSIGLVDVHVSANFKLGEKSSLLVKALNFSGEQKLPSGEKNLGTELDLVFSQSFKGYALKAGYSQMFASDGMYELKGLDESLAANGQNWVWLMLVIKPKFL</sequence>
<evidence type="ECO:0000259" key="1">
    <source>
        <dbReference type="Pfam" id="PF13372"/>
    </source>
</evidence>
<evidence type="ECO:0000313" key="3">
    <source>
        <dbReference type="Proteomes" id="UP000306229"/>
    </source>
</evidence>
<dbReference type="AlphaFoldDB" id="A0A5B7TZE7"/>
<dbReference type="Pfam" id="PF13372">
    <property type="entry name" value="Alginate_exp"/>
    <property type="match status" value="1"/>
</dbReference>
<proteinExistence type="predicted"/>
<dbReference type="InterPro" id="IPR025388">
    <property type="entry name" value="Alginate_export_dom"/>
</dbReference>
<accession>A0A5B7TZE7</accession>
<dbReference type="KEGG" id="fbe:FF125_19770"/>
<dbReference type="OrthoDB" id="1070463at2"/>
<dbReference type="RefSeq" id="WP_138951679.1">
    <property type="nucleotide sequence ID" value="NZ_CP040749.1"/>
</dbReference>
<evidence type="ECO:0000313" key="2">
    <source>
        <dbReference type="EMBL" id="QCX40566.1"/>
    </source>
</evidence>
<reference evidence="2 3" key="1">
    <citation type="submission" date="2019-05" db="EMBL/GenBank/DDBJ databases">
        <title>Algicella ahnfeltiae gen. nov., sp. nov., a novel marine bacterium of the family Flavobacteriaceae isolated from a red alga.</title>
        <authorList>
            <person name="Nedashkovskaya O.I."/>
            <person name="Kukhlevskiy A.D."/>
            <person name="Kim S.-G."/>
            <person name="Zhukova N.V."/>
            <person name="Mikhailov V.V."/>
        </authorList>
    </citation>
    <scope>NUCLEOTIDE SEQUENCE [LARGE SCALE GENOMIC DNA]</scope>
    <source>
        <strain evidence="2 3">10Alg115</strain>
    </source>
</reference>
<name>A0A5B7TZE7_9FLAO</name>
<dbReference type="Proteomes" id="UP000306229">
    <property type="component" value="Chromosome"/>
</dbReference>
<keyword evidence="3" id="KW-1185">Reference proteome</keyword>
<organism evidence="2 3">
    <name type="scientific">Aureibaculum algae</name>
    <dbReference type="NCBI Taxonomy" id="2584122"/>
    <lineage>
        <taxon>Bacteria</taxon>
        <taxon>Pseudomonadati</taxon>
        <taxon>Bacteroidota</taxon>
        <taxon>Flavobacteriia</taxon>
        <taxon>Flavobacteriales</taxon>
        <taxon>Flavobacteriaceae</taxon>
        <taxon>Aureibaculum</taxon>
    </lineage>
</organism>
<protein>
    <recommendedName>
        <fullName evidence="1">Alginate export domain-containing protein</fullName>
    </recommendedName>
</protein>